<accession>A0A087BHI7</accession>
<dbReference type="RefSeq" id="WP_032683661.1">
    <property type="nucleotide sequence ID" value="NZ_JGZA01000013.1"/>
</dbReference>
<name>A0A087BHI7_BIFLN</name>
<dbReference type="EMBL" id="JGZA01000013">
    <property type="protein sequence ID" value="KFI70487.1"/>
    <property type="molecule type" value="Genomic_DNA"/>
</dbReference>
<reference evidence="1 2" key="1">
    <citation type="submission" date="2014-03" db="EMBL/GenBank/DDBJ databases">
        <title>Genomics of Bifidobacteria.</title>
        <authorList>
            <person name="Ventura M."/>
            <person name="Milani C."/>
            <person name="Lugli G.A."/>
        </authorList>
    </citation>
    <scope>NUCLEOTIDE SEQUENCE [LARGE SCALE GENOMIC DNA]</scope>
    <source>
        <strain evidence="1 2">LMG 21814</strain>
    </source>
</reference>
<protein>
    <submittedName>
        <fullName evidence="1">Uncharacterized protein</fullName>
    </submittedName>
</protein>
<dbReference type="Proteomes" id="UP000029024">
    <property type="component" value="Unassembled WGS sequence"/>
</dbReference>
<proteinExistence type="predicted"/>
<organism evidence="1 2">
    <name type="scientific">Bifidobacterium longum subsp. suis</name>
    <dbReference type="NCBI Taxonomy" id="1695"/>
    <lineage>
        <taxon>Bacteria</taxon>
        <taxon>Bacillati</taxon>
        <taxon>Actinomycetota</taxon>
        <taxon>Actinomycetes</taxon>
        <taxon>Bifidobacteriales</taxon>
        <taxon>Bifidobacteriaceae</taxon>
        <taxon>Bifidobacterium</taxon>
    </lineage>
</organism>
<dbReference type="AlphaFoldDB" id="A0A087BHI7"/>
<gene>
    <name evidence="1" type="ORF">BLSS_1784</name>
</gene>
<comment type="caution">
    <text evidence="1">The sequence shown here is derived from an EMBL/GenBank/DDBJ whole genome shotgun (WGS) entry which is preliminary data.</text>
</comment>
<sequence>MREFEYTSHDGTVIDLNADDLWVADLQEMRGYAWTYTLATRGIKSVSRNASTAKMTVRTTDPSRLDVVQTAFDSDVQAVTPGMLTVDGEWFQRAYVVGSSLGLVPWPAYAQTDYTVVLCDGVWRRALPVQHFFPMTAGTGSQIDLPLDLPTDLAQSKIALTVNNPTGKAAEFTAVIFGPCVNPSFRIGDNTYAVDVTVPEGGHVSLSATGLRKTITLTAENGDVSDVFDKGVRGNGSGSGSYVFEPIPAGDSLLTVSGNYGIDLTMFDVSGGVPWLTLSSPTAS</sequence>
<evidence type="ECO:0000313" key="1">
    <source>
        <dbReference type="EMBL" id="KFI70487.1"/>
    </source>
</evidence>
<evidence type="ECO:0000313" key="2">
    <source>
        <dbReference type="Proteomes" id="UP000029024"/>
    </source>
</evidence>